<keyword evidence="2" id="KW-0863">Zinc-finger</keyword>
<evidence type="ECO:0000313" key="7">
    <source>
        <dbReference type="EMBL" id="MBJ6373425.1"/>
    </source>
</evidence>
<feature type="domain" description="Zinc finger DksA/TraR C4-type" evidence="6">
    <location>
        <begin position="82"/>
        <end position="113"/>
    </location>
</feature>
<dbReference type="Proteomes" id="UP000619079">
    <property type="component" value="Unassembled WGS sequence"/>
</dbReference>
<evidence type="ECO:0000259" key="6">
    <source>
        <dbReference type="Pfam" id="PF01258"/>
    </source>
</evidence>
<dbReference type="Pfam" id="PF01258">
    <property type="entry name" value="zf-dskA_traR"/>
    <property type="match status" value="1"/>
</dbReference>
<organism evidence="7 8">
    <name type="scientific">Sedimentitalea arenosa</name>
    <dbReference type="NCBI Taxonomy" id="2798803"/>
    <lineage>
        <taxon>Bacteria</taxon>
        <taxon>Pseudomonadati</taxon>
        <taxon>Pseudomonadota</taxon>
        <taxon>Alphaproteobacteria</taxon>
        <taxon>Rhodobacterales</taxon>
        <taxon>Paracoccaceae</taxon>
        <taxon>Sedimentitalea</taxon>
    </lineage>
</organism>
<dbReference type="PROSITE" id="PS51128">
    <property type="entry name" value="ZF_DKSA_2"/>
    <property type="match status" value="1"/>
</dbReference>
<dbReference type="GO" id="GO:0008270">
    <property type="term" value="F:zinc ion binding"/>
    <property type="evidence" value="ECO:0007669"/>
    <property type="project" value="UniProtKB-KW"/>
</dbReference>
<dbReference type="PANTHER" id="PTHR33823">
    <property type="entry name" value="RNA POLYMERASE-BINDING TRANSCRIPTION FACTOR DKSA-RELATED"/>
    <property type="match status" value="1"/>
</dbReference>
<dbReference type="PANTHER" id="PTHR33823:SF2">
    <property type="entry name" value="RNA POLYMERASE-BINDING TRANSCRIPTION FACTOR DKSA"/>
    <property type="match status" value="1"/>
</dbReference>
<proteinExistence type="predicted"/>
<dbReference type="AlphaFoldDB" id="A0A8J7LXC3"/>
<gene>
    <name evidence="7" type="ORF">JF290_18005</name>
</gene>
<dbReference type="Gene3D" id="1.20.120.910">
    <property type="entry name" value="DksA, coiled-coil domain"/>
    <property type="match status" value="1"/>
</dbReference>
<evidence type="ECO:0000256" key="3">
    <source>
        <dbReference type="ARBA" id="ARBA00022833"/>
    </source>
</evidence>
<reference evidence="7" key="1">
    <citation type="submission" date="2020-12" db="EMBL/GenBank/DDBJ databases">
        <title>Sedimentitalea sp. nov., isolated from sand in Incheon.</title>
        <authorList>
            <person name="Kim W."/>
        </authorList>
    </citation>
    <scope>NUCLEOTIDE SEQUENCE</scope>
    <source>
        <strain evidence="7">CAU 1593</strain>
    </source>
</reference>
<protein>
    <submittedName>
        <fullName evidence="7">TraR/DksA C4-type zinc finger protein</fullName>
    </submittedName>
</protein>
<evidence type="ECO:0000256" key="2">
    <source>
        <dbReference type="ARBA" id="ARBA00022771"/>
    </source>
</evidence>
<evidence type="ECO:0000256" key="4">
    <source>
        <dbReference type="PROSITE-ProRule" id="PRU00510"/>
    </source>
</evidence>
<accession>A0A8J7LXC3</accession>
<evidence type="ECO:0000313" key="8">
    <source>
        <dbReference type="Proteomes" id="UP000619079"/>
    </source>
</evidence>
<dbReference type="EMBL" id="JAELVR010000013">
    <property type="protein sequence ID" value="MBJ6373425.1"/>
    <property type="molecule type" value="Genomic_DNA"/>
</dbReference>
<evidence type="ECO:0000256" key="1">
    <source>
        <dbReference type="ARBA" id="ARBA00022723"/>
    </source>
</evidence>
<keyword evidence="3" id="KW-0862">Zinc</keyword>
<name>A0A8J7LXC3_9RHOB</name>
<feature type="region of interest" description="Disordered" evidence="5">
    <location>
        <begin position="23"/>
        <end position="43"/>
    </location>
</feature>
<evidence type="ECO:0000256" key="5">
    <source>
        <dbReference type="SAM" id="MobiDB-lite"/>
    </source>
</evidence>
<dbReference type="SUPFAM" id="SSF57716">
    <property type="entry name" value="Glucocorticoid receptor-like (DNA-binding domain)"/>
    <property type="match status" value="1"/>
</dbReference>
<keyword evidence="1" id="KW-0479">Metal-binding</keyword>
<keyword evidence="8" id="KW-1185">Reference proteome</keyword>
<sequence length="113" mass="12610">MASTESSNAFYLQRLLAEREELDADSKRTASNRRPVELDQQKEGRLSRMDALQNQAMAKGTETRRAQRQAAVKAAIERLQSGEFGYCCDCGEPIGQRRLDLDPTAARCLSCAQ</sequence>
<dbReference type="InterPro" id="IPR000962">
    <property type="entry name" value="Znf_DskA_TraR"/>
</dbReference>
<comment type="caution">
    <text evidence="7">The sequence shown here is derived from an EMBL/GenBank/DDBJ whole genome shotgun (WGS) entry which is preliminary data.</text>
</comment>
<feature type="zinc finger region" description="dksA C4-type" evidence="4">
    <location>
        <begin position="87"/>
        <end position="111"/>
    </location>
</feature>
<dbReference type="RefSeq" id="WP_199026297.1">
    <property type="nucleotide sequence ID" value="NZ_JAELVR010000013.1"/>
</dbReference>